<keyword evidence="5" id="KW-1185">Reference proteome</keyword>
<dbReference type="PANTHER" id="PTHR31662:SF101">
    <property type="entry name" value="OS07G0636100 PROTEIN"/>
    <property type="match status" value="1"/>
</dbReference>
<evidence type="ECO:0000313" key="5">
    <source>
        <dbReference type="Proteomes" id="UP000823388"/>
    </source>
</evidence>
<dbReference type="GO" id="GO:0005634">
    <property type="term" value="C:nucleus"/>
    <property type="evidence" value="ECO:0007669"/>
    <property type="project" value="TreeGrafter"/>
</dbReference>
<feature type="region of interest" description="Disordered" evidence="2">
    <location>
        <begin position="1"/>
        <end position="75"/>
    </location>
</feature>
<proteinExistence type="inferred from homology"/>
<protein>
    <recommendedName>
        <fullName evidence="3">Glabrous enhancer-binding protein-like DBD domain-containing protein</fullName>
    </recommendedName>
</protein>
<dbReference type="PANTHER" id="PTHR31662">
    <property type="entry name" value="BNAANNG10740D PROTEIN-RELATED"/>
    <property type="match status" value="1"/>
</dbReference>
<feature type="compositionally biased region" description="Polar residues" evidence="2">
    <location>
        <begin position="197"/>
        <end position="211"/>
    </location>
</feature>
<dbReference type="AlphaFoldDB" id="A0A8T0WEB9"/>
<sequence length="368" mass="39941">MPPTGDDPSAAAGISFPDVGGGDSEDADFAGAHLLDPTDPSLPNPTASSATGLPHAVPAGGSGGGPVTSGNGGERRPLFQRLWTEEDEIVILRGFAEFTAARGTAFASHQYDTDPFYEDMHRRLQLDFSKSQLVEKLRRLKRKYRNCVSRLRESGATFSFRSPHEQAIFEIARNIWRPTNKHGRDPSADSDDEDAAVNTSPNGEVKSPSSGRQRRRRRATDFAAPAGNAPATSMVQPPQPVQLQPVSVPVKMEDSLPALPQNPMPVTVTMDGSEPLRLPVMSPQSGVSDAEKSCLTPLLKEMMRAVINVGTNPFGAKLSEPPLGLPMEGEKWRKQRILELEVYLKRIELLQDQAKATLEELKSSTPGT</sequence>
<feature type="region of interest" description="Disordered" evidence="2">
    <location>
        <begin position="178"/>
        <end position="239"/>
    </location>
</feature>
<name>A0A8T0WEB9_PANVG</name>
<dbReference type="Pfam" id="PF04504">
    <property type="entry name" value="GeBP-like_DBD"/>
    <property type="match status" value="1"/>
</dbReference>
<dbReference type="InterPro" id="IPR053932">
    <property type="entry name" value="GeBP-like_DBD"/>
</dbReference>
<dbReference type="GO" id="GO:0006355">
    <property type="term" value="P:regulation of DNA-templated transcription"/>
    <property type="evidence" value="ECO:0007669"/>
    <property type="project" value="InterPro"/>
</dbReference>
<evidence type="ECO:0000259" key="3">
    <source>
        <dbReference type="Pfam" id="PF04504"/>
    </source>
</evidence>
<comment type="caution">
    <text evidence="4">The sequence shown here is derived from an EMBL/GenBank/DDBJ whole genome shotgun (WGS) entry which is preliminary data.</text>
</comment>
<reference evidence="4" key="1">
    <citation type="submission" date="2020-05" db="EMBL/GenBank/DDBJ databases">
        <title>WGS assembly of Panicum virgatum.</title>
        <authorList>
            <person name="Lovell J.T."/>
            <person name="Jenkins J."/>
            <person name="Shu S."/>
            <person name="Juenger T.E."/>
            <person name="Schmutz J."/>
        </authorList>
    </citation>
    <scope>NUCLEOTIDE SEQUENCE</scope>
    <source>
        <strain evidence="4">AP13</strain>
    </source>
</reference>
<dbReference type="OrthoDB" id="669440at2759"/>
<feature type="compositionally biased region" description="Gly residues" evidence="2">
    <location>
        <begin position="60"/>
        <end position="72"/>
    </location>
</feature>
<dbReference type="Proteomes" id="UP000823388">
    <property type="component" value="Chromosome 2K"/>
</dbReference>
<evidence type="ECO:0000256" key="2">
    <source>
        <dbReference type="SAM" id="MobiDB-lite"/>
    </source>
</evidence>
<feature type="domain" description="Glabrous enhancer-binding protein-like DBD" evidence="3">
    <location>
        <begin position="79"/>
        <end position="176"/>
    </location>
</feature>
<evidence type="ECO:0000256" key="1">
    <source>
        <dbReference type="ARBA" id="ARBA00010820"/>
    </source>
</evidence>
<dbReference type="EMBL" id="CM029039">
    <property type="protein sequence ID" value="KAG2647052.1"/>
    <property type="molecule type" value="Genomic_DNA"/>
</dbReference>
<accession>A0A8T0WEB9</accession>
<organism evidence="4 5">
    <name type="scientific">Panicum virgatum</name>
    <name type="common">Blackwell switchgrass</name>
    <dbReference type="NCBI Taxonomy" id="38727"/>
    <lineage>
        <taxon>Eukaryota</taxon>
        <taxon>Viridiplantae</taxon>
        <taxon>Streptophyta</taxon>
        <taxon>Embryophyta</taxon>
        <taxon>Tracheophyta</taxon>
        <taxon>Spermatophyta</taxon>
        <taxon>Magnoliopsida</taxon>
        <taxon>Liliopsida</taxon>
        <taxon>Poales</taxon>
        <taxon>Poaceae</taxon>
        <taxon>PACMAD clade</taxon>
        <taxon>Panicoideae</taxon>
        <taxon>Panicodae</taxon>
        <taxon>Paniceae</taxon>
        <taxon>Panicinae</taxon>
        <taxon>Panicum</taxon>
        <taxon>Panicum sect. Hiantes</taxon>
    </lineage>
</organism>
<comment type="similarity">
    <text evidence="1">Belongs to the GeBP family.</text>
</comment>
<dbReference type="InterPro" id="IPR007592">
    <property type="entry name" value="GEBP"/>
</dbReference>
<evidence type="ECO:0000313" key="4">
    <source>
        <dbReference type="EMBL" id="KAG2647052.1"/>
    </source>
</evidence>
<gene>
    <name evidence="4" type="ORF">PVAP13_2KG535600</name>
</gene>